<feature type="modified residue" description="4-aspartylphosphate" evidence="6">
    <location>
        <position position="672"/>
    </location>
</feature>
<evidence type="ECO:0000256" key="6">
    <source>
        <dbReference type="PROSITE-ProRule" id="PRU00169"/>
    </source>
</evidence>
<dbReference type="InterPro" id="IPR035965">
    <property type="entry name" value="PAS-like_dom_sf"/>
</dbReference>
<dbReference type="InterPro" id="IPR005467">
    <property type="entry name" value="His_kinase_dom"/>
</dbReference>
<dbReference type="Pfam" id="PF02518">
    <property type="entry name" value="HATPase_c"/>
    <property type="match status" value="1"/>
</dbReference>
<dbReference type="InterPro" id="IPR003661">
    <property type="entry name" value="HisK_dim/P_dom"/>
</dbReference>
<dbReference type="PROSITE" id="PS50109">
    <property type="entry name" value="HIS_KIN"/>
    <property type="match status" value="1"/>
</dbReference>
<keyword evidence="7" id="KW-0812">Transmembrane</keyword>
<dbReference type="SUPFAM" id="SSF47384">
    <property type="entry name" value="Homodimeric domain of signal transducing histidine kinase"/>
    <property type="match status" value="1"/>
</dbReference>
<evidence type="ECO:0000256" key="2">
    <source>
        <dbReference type="ARBA" id="ARBA00012438"/>
    </source>
</evidence>
<dbReference type="EMBL" id="JADEWN010000083">
    <property type="protein sequence ID" value="MBE9193247.1"/>
    <property type="molecule type" value="Genomic_DNA"/>
</dbReference>
<dbReference type="Gene3D" id="3.30.450.20">
    <property type="entry name" value="PAS domain"/>
    <property type="match status" value="2"/>
</dbReference>
<dbReference type="NCBIfam" id="TIGR00229">
    <property type="entry name" value="sensory_box"/>
    <property type="match status" value="2"/>
</dbReference>
<feature type="domain" description="PAS" evidence="10">
    <location>
        <begin position="223"/>
        <end position="303"/>
    </location>
</feature>
<comment type="catalytic activity">
    <reaction evidence="1">
        <text>ATP + protein L-histidine = ADP + protein N-phospho-L-histidine.</text>
        <dbReference type="EC" id="2.7.13.3"/>
    </reaction>
</comment>
<name>A0ABR9UY49_9CHRO</name>
<evidence type="ECO:0000256" key="1">
    <source>
        <dbReference type="ARBA" id="ARBA00000085"/>
    </source>
</evidence>
<dbReference type="InterPro" id="IPR013655">
    <property type="entry name" value="PAS_fold_3"/>
</dbReference>
<dbReference type="Pfam" id="PF13426">
    <property type="entry name" value="PAS_9"/>
    <property type="match status" value="1"/>
</dbReference>
<dbReference type="InterPro" id="IPR001610">
    <property type="entry name" value="PAC"/>
</dbReference>
<dbReference type="PANTHER" id="PTHR43547">
    <property type="entry name" value="TWO-COMPONENT HISTIDINE KINASE"/>
    <property type="match status" value="1"/>
</dbReference>
<evidence type="ECO:0000313" key="13">
    <source>
        <dbReference type="Proteomes" id="UP000651156"/>
    </source>
</evidence>
<evidence type="ECO:0000313" key="12">
    <source>
        <dbReference type="EMBL" id="MBE9193247.1"/>
    </source>
</evidence>
<proteinExistence type="predicted"/>
<keyword evidence="4" id="KW-0418">Kinase</keyword>
<dbReference type="InterPro" id="IPR003594">
    <property type="entry name" value="HATPase_dom"/>
</dbReference>
<sequence length="746" mass="83200">MTFFYPRLGHNITLFAIALVVFGKLLLEPTTQLDFGLALFVIVLITSTWQNLILRLAVISLAIGLLLWNEADNAAYWQLGLWGGVALVLSVINNLERQSVEVSATTLGEVTMALETAVECIARLDFQGQYLTANHAYAHLLGYKPEDLIGKNWEITVHPQDVAKLTATYRQMLTTGKAEGEARGIRQDGSHFYKQVTLVKVNNQQNSVSDYYCFVKDITQRKQQEERLRLLESVVVNANDAIVITEAEPIQTPGPRIIYVNEAFTRMTGYNLQEVLGKTPRLLQGPKTDKETLTRIRTTLQQWQSDVFELVNYRKDGSEFWVELSIVPIADDTGWYTHWISVQRDITQRKEVEEVLAKLLLREQQVRMATEEASRMKDEFLAVVSHELRTPLNAMLGWSRLLRSRSLNEQTTIRALETIERNAQAQTQLIEDLLDISRMMRGKLRLQCRPIHLTNLIEAAIDTIQLAAAAKDIQIHSLLTTTKSVFGDPDRLQQIIWNLLSNAIKFTPHGGRVEISLIEQNTYIELNVTDNGQGISADFLPHIFEQFRQADSSSSRKQGGIGLGLAIARNLVELHGGTISATSQGIGTGATFIVRLPLPRESDVPETTNDTEFSPESGITGLKVLVVDDEADARELLKIMLEQAGANVTAVSSVSEAINLIEQLQPDILLSDIGMPEEDGYSLIQKTKHLKTKSGKQIPAAAITAYARAEDQAKALQAGFQTHLSKPIDPVQLMTVVKTLAERTSC</sequence>
<gene>
    <name evidence="12" type="ORF">IQ230_23455</name>
</gene>
<feature type="domain" description="PAS" evidence="10">
    <location>
        <begin position="106"/>
        <end position="176"/>
    </location>
</feature>
<dbReference type="InterPro" id="IPR001789">
    <property type="entry name" value="Sig_transdc_resp-reg_receiver"/>
</dbReference>
<dbReference type="Gene3D" id="3.40.50.2300">
    <property type="match status" value="1"/>
</dbReference>
<dbReference type="PROSITE" id="PS50112">
    <property type="entry name" value="PAS"/>
    <property type="match status" value="2"/>
</dbReference>
<dbReference type="CDD" id="cd16922">
    <property type="entry name" value="HATPase_EvgS-ArcB-TorS-like"/>
    <property type="match status" value="1"/>
</dbReference>
<dbReference type="PANTHER" id="PTHR43547:SF2">
    <property type="entry name" value="HYBRID SIGNAL TRANSDUCTION HISTIDINE KINASE C"/>
    <property type="match status" value="1"/>
</dbReference>
<evidence type="ECO:0000256" key="5">
    <source>
        <dbReference type="ARBA" id="ARBA00023012"/>
    </source>
</evidence>
<keyword evidence="7" id="KW-0472">Membrane</keyword>
<dbReference type="Pfam" id="PF08447">
    <property type="entry name" value="PAS_3"/>
    <property type="match status" value="1"/>
</dbReference>
<dbReference type="SUPFAM" id="SSF52172">
    <property type="entry name" value="CheY-like"/>
    <property type="match status" value="1"/>
</dbReference>
<keyword evidence="7" id="KW-1133">Transmembrane helix</keyword>
<reference evidence="12 13" key="1">
    <citation type="submission" date="2020-10" db="EMBL/GenBank/DDBJ databases">
        <authorList>
            <person name="Castelo-Branco R."/>
            <person name="Eusebio N."/>
            <person name="Adriana R."/>
            <person name="Vieira A."/>
            <person name="Brugerolle De Fraissinette N."/>
            <person name="Rezende De Castro R."/>
            <person name="Schneider M.P."/>
            <person name="Vasconcelos V."/>
            <person name="Leao P.N."/>
        </authorList>
    </citation>
    <scope>NUCLEOTIDE SEQUENCE [LARGE SCALE GENOMIC DNA]</scope>
    <source>
        <strain evidence="12 13">LEGE 06123</strain>
    </source>
</reference>
<dbReference type="EC" id="2.7.13.3" evidence="2"/>
<feature type="domain" description="Response regulatory" evidence="9">
    <location>
        <begin position="623"/>
        <end position="741"/>
    </location>
</feature>
<evidence type="ECO:0000259" key="8">
    <source>
        <dbReference type="PROSITE" id="PS50109"/>
    </source>
</evidence>
<dbReference type="Pfam" id="PF00072">
    <property type="entry name" value="Response_reg"/>
    <property type="match status" value="1"/>
</dbReference>
<dbReference type="InterPro" id="IPR004358">
    <property type="entry name" value="Sig_transdc_His_kin-like_C"/>
</dbReference>
<keyword evidence="13" id="KW-1185">Reference proteome</keyword>
<dbReference type="SMART" id="SM00388">
    <property type="entry name" value="HisKA"/>
    <property type="match status" value="1"/>
</dbReference>
<comment type="caution">
    <text evidence="12">The sequence shown here is derived from an EMBL/GenBank/DDBJ whole genome shotgun (WGS) entry which is preliminary data.</text>
</comment>
<evidence type="ECO:0000259" key="9">
    <source>
        <dbReference type="PROSITE" id="PS50110"/>
    </source>
</evidence>
<dbReference type="PROSITE" id="PS50113">
    <property type="entry name" value="PAC"/>
    <property type="match status" value="2"/>
</dbReference>
<dbReference type="Pfam" id="PF00512">
    <property type="entry name" value="HisKA"/>
    <property type="match status" value="1"/>
</dbReference>
<evidence type="ECO:0000256" key="4">
    <source>
        <dbReference type="ARBA" id="ARBA00022777"/>
    </source>
</evidence>
<dbReference type="SMART" id="SM00387">
    <property type="entry name" value="HATPase_c"/>
    <property type="match status" value="1"/>
</dbReference>
<protein>
    <recommendedName>
        <fullName evidence="2">histidine kinase</fullName>
        <ecNumber evidence="2">2.7.13.3</ecNumber>
    </recommendedName>
</protein>
<feature type="domain" description="PAC" evidence="11">
    <location>
        <begin position="178"/>
        <end position="230"/>
    </location>
</feature>
<evidence type="ECO:0000256" key="3">
    <source>
        <dbReference type="ARBA" id="ARBA00022553"/>
    </source>
</evidence>
<dbReference type="SUPFAM" id="SSF55785">
    <property type="entry name" value="PYP-like sensor domain (PAS domain)"/>
    <property type="match status" value="2"/>
</dbReference>
<keyword evidence="4" id="KW-0808">Transferase</keyword>
<dbReference type="Gene3D" id="1.10.287.130">
    <property type="match status" value="1"/>
</dbReference>
<feature type="domain" description="Histidine kinase" evidence="8">
    <location>
        <begin position="383"/>
        <end position="600"/>
    </location>
</feature>
<organism evidence="12 13">
    <name type="scientific">Gloeocapsopsis crepidinum LEGE 06123</name>
    <dbReference type="NCBI Taxonomy" id="588587"/>
    <lineage>
        <taxon>Bacteria</taxon>
        <taxon>Bacillati</taxon>
        <taxon>Cyanobacteriota</taxon>
        <taxon>Cyanophyceae</taxon>
        <taxon>Oscillatoriophycideae</taxon>
        <taxon>Chroococcales</taxon>
        <taxon>Chroococcaceae</taxon>
        <taxon>Gloeocapsopsis</taxon>
    </lineage>
</organism>
<dbReference type="InterPro" id="IPR011006">
    <property type="entry name" value="CheY-like_superfamily"/>
</dbReference>
<dbReference type="SMART" id="SM00091">
    <property type="entry name" value="PAS"/>
    <property type="match status" value="2"/>
</dbReference>
<dbReference type="CDD" id="cd00082">
    <property type="entry name" value="HisKA"/>
    <property type="match status" value="1"/>
</dbReference>
<evidence type="ECO:0000259" key="11">
    <source>
        <dbReference type="PROSITE" id="PS50113"/>
    </source>
</evidence>
<dbReference type="InterPro" id="IPR036097">
    <property type="entry name" value="HisK_dim/P_sf"/>
</dbReference>
<feature type="transmembrane region" description="Helical" evidence="7">
    <location>
        <begin position="39"/>
        <end position="68"/>
    </location>
</feature>
<dbReference type="Proteomes" id="UP000651156">
    <property type="component" value="Unassembled WGS sequence"/>
</dbReference>
<dbReference type="InterPro" id="IPR000700">
    <property type="entry name" value="PAS-assoc_C"/>
</dbReference>
<evidence type="ECO:0000259" key="10">
    <source>
        <dbReference type="PROSITE" id="PS50112"/>
    </source>
</evidence>
<dbReference type="CDD" id="cd00130">
    <property type="entry name" value="PAS"/>
    <property type="match status" value="2"/>
</dbReference>
<accession>A0ABR9UY49</accession>
<evidence type="ECO:0000256" key="7">
    <source>
        <dbReference type="SAM" id="Phobius"/>
    </source>
</evidence>
<dbReference type="PRINTS" id="PR00344">
    <property type="entry name" value="BCTRLSENSOR"/>
</dbReference>
<dbReference type="SMART" id="SM00086">
    <property type="entry name" value="PAC"/>
    <property type="match status" value="2"/>
</dbReference>
<dbReference type="RefSeq" id="WP_193934636.1">
    <property type="nucleotide sequence ID" value="NZ_CAWPMZ010000132.1"/>
</dbReference>
<dbReference type="InterPro" id="IPR000014">
    <property type="entry name" value="PAS"/>
</dbReference>
<dbReference type="PROSITE" id="PS50110">
    <property type="entry name" value="RESPONSE_REGULATORY"/>
    <property type="match status" value="1"/>
</dbReference>
<dbReference type="SUPFAM" id="SSF55874">
    <property type="entry name" value="ATPase domain of HSP90 chaperone/DNA topoisomerase II/histidine kinase"/>
    <property type="match status" value="1"/>
</dbReference>
<feature type="domain" description="PAC" evidence="11">
    <location>
        <begin position="304"/>
        <end position="358"/>
    </location>
</feature>
<keyword evidence="5" id="KW-0902">Two-component regulatory system</keyword>
<dbReference type="SMART" id="SM00448">
    <property type="entry name" value="REC"/>
    <property type="match status" value="1"/>
</dbReference>
<dbReference type="InterPro" id="IPR036890">
    <property type="entry name" value="HATPase_C_sf"/>
</dbReference>
<feature type="transmembrane region" description="Helical" evidence="7">
    <location>
        <begin position="12"/>
        <end position="27"/>
    </location>
</feature>
<keyword evidence="3 6" id="KW-0597">Phosphoprotein</keyword>
<dbReference type="Gene3D" id="3.30.565.10">
    <property type="entry name" value="Histidine kinase-like ATPase, C-terminal domain"/>
    <property type="match status" value="1"/>
</dbReference>